<comment type="caution">
    <text evidence="1">The sequence shown here is derived from an EMBL/GenBank/DDBJ whole genome shotgun (WGS) entry which is preliminary data.</text>
</comment>
<reference evidence="1" key="1">
    <citation type="submission" date="2019-09" db="EMBL/GenBank/DDBJ databases">
        <title>Draft genome information of white flower Hibiscus syriacus.</title>
        <authorList>
            <person name="Kim Y.-M."/>
        </authorList>
    </citation>
    <scope>NUCLEOTIDE SEQUENCE [LARGE SCALE GENOMIC DNA]</scope>
    <source>
        <strain evidence="1">YM2019G1</strain>
    </source>
</reference>
<organism evidence="1 2">
    <name type="scientific">Hibiscus syriacus</name>
    <name type="common">Rose of Sharon</name>
    <dbReference type="NCBI Taxonomy" id="106335"/>
    <lineage>
        <taxon>Eukaryota</taxon>
        <taxon>Viridiplantae</taxon>
        <taxon>Streptophyta</taxon>
        <taxon>Embryophyta</taxon>
        <taxon>Tracheophyta</taxon>
        <taxon>Spermatophyta</taxon>
        <taxon>Magnoliopsida</taxon>
        <taxon>eudicotyledons</taxon>
        <taxon>Gunneridae</taxon>
        <taxon>Pentapetalae</taxon>
        <taxon>rosids</taxon>
        <taxon>malvids</taxon>
        <taxon>Malvales</taxon>
        <taxon>Malvaceae</taxon>
        <taxon>Malvoideae</taxon>
        <taxon>Hibiscus</taxon>
    </lineage>
</organism>
<proteinExistence type="predicted"/>
<protein>
    <submittedName>
        <fullName evidence="1">Uncharacterized protein</fullName>
    </submittedName>
</protein>
<dbReference type="EMBL" id="VEPZ02000963">
    <property type="protein sequence ID" value="KAE8707575.1"/>
    <property type="molecule type" value="Genomic_DNA"/>
</dbReference>
<gene>
    <name evidence="1" type="ORF">F3Y22_tig00110383pilonHSYRG00242</name>
</gene>
<accession>A0A6A3AX26</accession>
<dbReference type="AlphaFoldDB" id="A0A6A3AX26"/>
<keyword evidence="2" id="KW-1185">Reference proteome</keyword>
<dbReference type="Proteomes" id="UP000436088">
    <property type="component" value="Unassembled WGS sequence"/>
</dbReference>
<evidence type="ECO:0000313" key="1">
    <source>
        <dbReference type="EMBL" id="KAE8707575.1"/>
    </source>
</evidence>
<evidence type="ECO:0000313" key="2">
    <source>
        <dbReference type="Proteomes" id="UP000436088"/>
    </source>
</evidence>
<sequence length="180" mass="21263">MPKTVNFSYKMKLAIQRFLFQNPLKRTSYLFLQCCVIKAIKFKTEDPVEICKNELKWSLLHLSRSNSSSCDSKRKKTANGTLRESLKPRRTRLLVEPVDSIEIRPTHPIKHCYDFEVSDRVDILVDDECWKVGIVMRKVDSDDYNVRWDCDENEVQCPFNILRQYHLEWKNGNRPFTSTG</sequence>
<name>A0A6A3AX26_HIBSY</name>